<gene>
    <name evidence="2" type="ORF">g.6967</name>
    <name evidence="3" type="ORF">g.6968</name>
</gene>
<feature type="region of interest" description="Disordered" evidence="1">
    <location>
        <begin position="190"/>
        <end position="212"/>
    </location>
</feature>
<organism evidence="2">
    <name type="scientific">Cuerna arida</name>
    <dbReference type="NCBI Taxonomy" id="1464854"/>
    <lineage>
        <taxon>Eukaryota</taxon>
        <taxon>Metazoa</taxon>
        <taxon>Ecdysozoa</taxon>
        <taxon>Arthropoda</taxon>
        <taxon>Hexapoda</taxon>
        <taxon>Insecta</taxon>
        <taxon>Pterygota</taxon>
        <taxon>Neoptera</taxon>
        <taxon>Paraneoptera</taxon>
        <taxon>Hemiptera</taxon>
        <taxon>Auchenorrhyncha</taxon>
        <taxon>Membracoidea</taxon>
        <taxon>Cicadellidae</taxon>
        <taxon>Cicadellinae</taxon>
        <taxon>Proconiini</taxon>
        <taxon>Cuerna</taxon>
    </lineage>
</organism>
<accession>A0A1B6FRU2</accession>
<sequence length="212" mass="23800">PSASILPTGDTTPSSNLTGDILNLSTIRDIDNNSQKFTIPQEIPNSSRTLLLDQIPLRKSESTSQQLFTLHQKIELSDHCPVPKQPKLQSNKKACKNGAEQQSKQGQKQFLLSKEPELLVSASNTEVPMKLQSNRKENPKTYSKEAKKSNSNMNSEVDFPMDIEENEELANLKQNQDSSFETIFCDSLLELKEEPPDNEEDHYMSGDSSHHS</sequence>
<name>A0A1B6FRU2_9HEMI</name>
<evidence type="ECO:0000256" key="1">
    <source>
        <dbReference type="SAM" id="MobiDB-lite"/>
    </source>
</evidence>
<dbReference type="AlphaFoldDB" id="A0A1B6FRU2"/>
<dbReference type="EMBL" id="GECZ01015655">
    <property type="protein sequence ID" value="JAS54114.1"/>
    <property type="molecule type" value="Transcribed_RNA"/>
</dbReference>
<feature type="non-terminal residue" evidence="2">
    <location>
        <position position="1"/>
    </location>
</feature>
<feature type="compositionally biased region" description="Basic and acidic residues" evidence="1">
    <location>
        <begin position="134"/>
        <end position="148"/>
    </location>
</feature>
<protein>
    <submittedName>
        <fullName evidence="2">Uncharacterized protein</fullName>
    </submittedName>
</protein>
<feature type="compositionally biased region" description="Acidic residues" evidence="1">
    <location>
        <begin position="159"/>
        <end position="168"/>
    </location>
</feature>
<feature type="compositionally biased region" description="Polar residues" evidence="1">
    <location>
        <begin position="99"/>
        <end position="110"/>
    </location>
</feature>
<reference evidence="2" key="1">
    <citation type="submission" date="2015-11" db="EMBL/GenBank/DDBJ databases">
        <title>De novo transcriptome assembly of four potential Pierce s Disease insect vectors from Arizona vineyards.</title>
        <authorList>
            <person name="Tassone E.E."/>
        </authorList>
    </citation>
    <scope>NUCLEOTIDE SEQUENCE</scope>
</reference>
<dbReference type="EMBL" id="GECZ01016938">
    <property type="protein sequence ID" value="JAS52831.1"/>
    <property type="molecule type" value="Transcribed_RNA"/>
</dbReference>
<evidence type="ECO:0000313" key="3">
    <source>
        <dbReference type="EMBL" id="JAS54114.1"/>
    </source>
</evidence>
<proteinExistence type="predicted"/>
<feature type="region of interest" description="Disordered" evidence="1">
    <location>
        <begin position="80"/>
        <end position="176"/>
    </location>
</feature>
<evidence type="ECO:0000313" key="2">
    <source>
        <dbReference type="EMBL" id="JAS52831.1"/>
    </source>
</evidence>